<gene>
    <name evidence="2" type="ORF">CLUMA_CG010525</name>
</gene>
<accession>A0A1J1IA46</accession>
<organism evidence="2 3">
    <name type="scientific">Clunio marinus</name>
    <dbReference type="NCBI Taxonomy" id="568069"/>
    <lineage>
        <taxon>Eukaryota</taxon>
        <taxon>Metazoa</taxon>
        <taxon>Ecdysozoa</taxon>
        <taxon>Arthropoda</taxon>
        <taxon>Hexapoda</taxon>
        <taxon>Insecta</taxon>
        <taxon>Pterygota</taxon>
        <taxon>Neoptera</taxon>
        <taxon>Endopterygota</taxon>
        <taxon>Diptera</taxon>
        <taxon>Nematocera</taxon>
        <taxon>Chironomoidea</taxon>
        <taxon>Chironomidae</taxon>
        <taxon>Clunio</taxon>
    </lineage>
</organism>
<evidence type="ECO:0000256" key="1">
    <source>
        <dbReference type="SAM" id="Phobius"/>
    </source>
</evidence>
<proteinExistence type="predicted"/>
<dbReference type="Proteomes" id="UP000183832">
    <property type="component" value="Unassembled WGS sequence"/>
</dbReference>
<keyword evidence="1" id="KW-1133">Transmembrane helix</keyword>
<sequence length="67" mass="7553">MKNNCEENLVKDKVKNVSHPEDALKYLKNSVLSCYKNIVIEVTILMSICGCFCACLELNNIMGLKKT</sequence>
<reference evidence="2 3" key="1">
    <citation type="submission" date="2015-04" db="EMBL/GenBank/DDBJ databases">
        <authorList>
            <person name="Syromyatnikov M.Y."/>
            <person name="Popov V.N."/>
        </authorList>
    </citation>
    <scope>NUCLEOTIDE SEQUENCE [LARGE SCALE GENOMIC DNA]</scope>
</reference>
<keyword evidence="1" id="KW-0812">Transmembrane</keyword>
<feature type="transmembrane region" description="Helical" evidence="1">
    <location>
        <begin position="38"/>
        <end position="58"/>
    </location>
</feature>
<evidence type="ECO:0000313" key="2">
    <source>
        <dbReference type="EMBL" id="CRK97128.1"/>
    </source>
</evidence>
<keyword evidence="1" id="KW-0472">Membrane</keyword>
<name>A0A1J1IA46_9DIPT</name>
<evidence type="ECO:0000313" key="3">
    <source>
        <dbReference type="Proteomes" id="UP000183832"/>
    </source>
</evidence>
<dbReference type="AlphaFoldDB" id="A0A1J1IA46"/>
<protein>
    <submittedName>
        <fullName evidence="2">CLUMA_CG010525, isoform A</fullName>
    </submittedName>
</protein>
<dbReference type="EMBL" id="CVRI01000047">
    <property type="protein sequence ID" value="CRK97128.1"/>
    <property type="molecule type" value="Genomic_DNA"/>
</dbReference>
<keyword evidence="3" id="KW-1185">Reference proteome</keyword>